<keyword evidence="4" id="KW-1185">Reference proteome</keyword>
<protein>
    <recommendedName>
        <fullName evidence="2">DUF7041 domain-containing protein</fullName>
    </recommendedName>
</protein>
<evidence type="ECO:0000256" key="1">
    <source>
        <dbReference type="SAM" id="MobiDB-lite"/>
    </source>
</evidence>
<dbReference type="PANTHER" id="PTHR33327:SF3">
    <property type="entry name" value="RNA-DIRECTED DNA POLYMERASE"/>
    <property type="match status" value="1"/>
</dbReference>
<dbReference type="Proteomes" id="UP001497644">
    <property type="component" value="Chromosome 11"/>
</dbReference>
<evidence type="ECO:0000259" key="2">
    <source>
        <dbReference type="Pfam" id="PF23055"/>
    </source>
</evidence>
<organism evidence="3 4">
    <name type="scientific">Lasius platythorax</name>
    <dbReference type="NCBI Taxonomy" id="488582"/>
    <lineage>
        <taxon>Eukaryota</taxon>
        <taxon>Metazoa</taxon>
        <taxon>Ecdysozoa</taxon>
        <taxon>Arthropoda</taxon>
        <taxon>Hexapoda</taxon>
        <taxon>Insecta</taxon>
        <taxon>Pterygota</taxon>
        <taxon>Neoptera</taxon>
        <taxon>Endopterygota</taxon>
        <taxon>Hymenoptera</taxon>
        <taxon>Apocrita</taxon>
        <taxon>Aculeata</taxon>
        <taxon>Formicoidea</taxon>
        <taxon>Formicidae</taxon>
        <taxon>Formicinae</taxon>
        <taxon>Lasius</taxon>
        <taxon>Lasius</taxon>
    </lineage>
</organism>
<dbReference type="InterPro" id="IPR055469">
    <property type="entry name" value="DUF7041"/>
</dbReference>
<sequence length="434" mass="49623">MKKNTCVAMQRNKEHATIRSPSGIQFMCQRLNNIILRPRTSLSEIRSQRLPIFATSLVEDSLHEPSQSAEGVTSTFRPRAYNGARENYAAEFRNIRLPTFWRYRPKLWFLQLESEFNTYRVQSDDVKYSSVIRHLNKATIVTFVDMINLTGSGKYARLKEALIARYAESQEKQMQTLLSDNKLGKINSQLLYKMKVRENAIDDLLRTLWLQWMRAQEMSLMFDRANLDSELAECKLVDHPISMTKCAAITPSPQQDLVQVTKQLADLFTKIEVLAEEERRCIRSQSRPKQPYTAPHEIIRKENDRVHAVYINKRDVSTMTEKLKPAYLPSEDNVQETSTEESTGNTIAATQSTKPRRVGVAITAHSHSSGGSVYGDTSRHSTNQNVLTAGAPSHSPFRHRHIVLDGAWNQNRLDRRRKRQDDVWVVAAHGATGP</sequence>
<dbReference type="Pfam" id="PF23055">
    <property type="entry name" value="DUF7041"/>
    <property type="match status" value="1"/>
</dbReference>
<feature type="region of interest" description="Disordered" evidence="1">
    <location>
        <begin position="330"/>
        <end position="356"/>
    </location>
</feature>
<name>A0AAV2N8U1_9HYME</name>
<evidence type="ECO:0000313" key="3">
    <source>
        <dbReference type="EMBL" id="CAL1676504.1"/>
    </source>
</evidence>
<proteinExistence type="predicted"/>
<evidence type="ECO:0000313" key="4">
    <source>
        <dbReference type="Proteomes" id="UP001497644"/>
    </source>
</evidence>
<reference evidence="3" key="1">
    <citation type="submission" date="2024-04" db="EMBL/GenBank/DDBJ databases">
        <authorList>
            <consortium name="Molecular Ecology Group"/>
        </authorList>
    </citation>
    <scope>NUCLEOTIDE SEQUENCE</scope>
</reference>
<gene>
    <name evidence="3" type="ORF">LPLAT_LOCUS2682</name>
</gene>
<dbReference type="PANTHER" id="PTHR33327">
    <property type="entry name" value="ENDONUCLEASE"/>
    <property type="match status" value="1"/>
</dbReference>
<feature type="domain" description="DUF7041" evidence="2">
    <location>
        <begin position="97"/>
        <end position="178"/>
    </location>
</feature>
<accession>A0AAV2N8U1</accession>
<dbReference type="AlphaFoldDB" id="A0AAV2N8U1"/>
<dbReference type="EMBL" id="OZ034834">
    <property type="protein sequence ID" value="CAL1676504.1"/>
    <property type="molecule type" value="Genomic_DNA"/>
</dbReference>
<feature type="compositionally biased region" description="Polar residues" evidence="1">
    <location>
        <begin position="335"/>
        <end position="353"/>
    </location>
</feature>